<evidence type="ECO:0008006" key="3">
    <source>
        <dbReference type="Google" id="ProtNLM"/>
    </source>
</evidence>
<organism evidence="1 2">
    <name type="scientific">Micromonospora sonneratiae</name>
    <dbReference type="NCBI Taxonomy" id="1184706"/>
    <lineage>
        <taxon>Bacteria</taxon>
        <taxon>Bacillati</taxon>
        <taxon>Actinomycetota</taxon>
        <taxon>Actinomycetes</taxon>
        <taxon>Micromonosporales</taxon>
        <taxon>Micromonosporaceae</taxon>
        <taxon>Micromonospora</taxon>
    </lineage>
</organism>
<evidence type="ECO:0000313" key="2">
    <source>
        <dbReference type="Proteomes" id="UP001597260"/>
    </source>
</evidence>
<comment type="caution">
    <text evidence="1">The sequence shown here is derived from an EMBL/GenBank/DDBJ whole genome shotgun (WGS) entry which is preliminary data.</text>
</comment>
<proteinExistence type="predicted"/>
<dbReference type="Gene3D" id="1.10.287.1060">
    <property type="entry name" value="ESAT-6-like"/>
    <property type="match status" value="1"/>
</dbReference>
<sequence length="106" mass="11491">MSTINNGGIVADEATITAMVMAFGECQSEARTSEQTVVNARSSLATQWQSDSAAPRFLQAVDQWLTGFQRVRQGLDMLNGNMQTYARLTTTTEDDTALRAGGWATP</sequence>
<dbReference type="EMBL" id="JBHTMP010000053">
    <property type="protein sequence ID" value="MFD1324608.1"/>
    <property type="molecule type" value="Genomic_DNA"/>
</dbReference>
<dbReference type="Proteomes" id="UP001597260">
    <property type="component" value="Unassembled WGS sequence"/>
</dbReference>
<dbReference type="InterPro" id="IPR036689">
    <property type="entry name" value="ESAT-6-like_sf"/>
</dbReference>
<name>A0ABW3YPK7_9ACTN</name>
<dbReference type="SUPFAM" id="SSF140453">
    <property type="entry name" value="EsxAB dimer-like"/>
    <property type="match status" value="1"/>
</dbReference>
<dbReference type="RefSeq" id="WP_377575514.1">
    <property type="nucleotide sequence ID" value="NZ_JBHTMP010000053.1"/>
</dbReference>
<evidence type="ECO:0000313" key="1">
    <source>
        <dbReference type="EMBL" id="MFD1324608.1"/>
    </source>
</evidence>
<accession>A0ABW3YPK7</accession>
<reference evidence="2" key="1">
    <citation type="journal article" date="2019" name="Int. J. Syst. Evol. Microbiol.">
        <title>The Global Catalogue of Microorganisms (GCM) 10K type strain sequencing project: providing services to taxonomists for standard genome sequencing and annotation.</title>
        <authorList>
            <consortium name="The Broad Institute Genomics Platform"/>
            <consortium name="The Broad Institute Genome Sequencing Center for Infectious Disease"/>
            <person name="Wu L."/>
            <person name="Ma J."/>
        </authorList>
    </citation>
    <scope>NUCLEOTIDE SEQUENCE [LARGE SCALE GENOMIC DNA]</scope>
    <source>
        <strain evidence="2">JCM 31037</strain>
    </source>
</reference>
<keyword evidence="2" id="KW-1185">Reference proteome</keyword>
<gene>
    <name evidence="1" type="ORF">ACFQ4H_26320</name>
</gene>
<protein>
    <recommendedName>
        <fullName evidence="3">WXG100 family type VII secretion target</fullName>
    </recommendedName>
</protein>